<dbReference type="Gramene" id="ORUFI03G14320.1">
    <property type="protein sequence ID" value="ORUFI03G14320.1"/>
    <property type="gene ID" value="ORUFI03G14320"/>
</dbReference>
<reference evidence="2" key="2">
    <citation type="submission" date="2015-06" db="UniProtKB">
        <authorList>
            <consortium name="EnsemblPlants"/>
        </authorList>
    </citation>
    <scope>IDENTIFICATION</scope>
</reference>
<feature type="region of interest" description="Disordered" evidence="1">
    <location>
        <begin position="223"/>
        <end position="269"/>
    </location>
</feature>
<evidence type="ECO:0000313" key="3">
    <source>
        <dbReference type="Proteomes" id="UP000008022"/>
    </source>
</evidence>
<sequence>MWARGTKPRKRRRKQKSANGGGKMLSNGAIRVDSLLRIRGSSRGRVPGRERPSDPVWEMLEHCSFVHKVGLGGGFGTLGALDLTRGALENCCLLCFARQDGVNTHTAWHVFLVNKSFTKHNYIGEGNLIPATEKVSFTPAKHRCVAVTGMATRVEMWALCASASGFSSEVWAVLDLKIVLAWLLVSETQNIRDFFTKGDTLVLHQLAVHLSRRMVWCRATVSGRTGKGAMSPSVCPTRRAGPVAGQPLPGRTPDAEVGQPQQQPALLRA</sequence>
<dbReference type="EnsemblPlants" id="ORUFI03G14320.1">
    <property type="protein sequence ID" value="ORUFI03G14320.1"/>
    <property type="gene ID" value="ORUFI03G14320"/>
</dbReference>
<dbReference type="HOGENOM" id="CLU_1095766_0_0_1"/>
<feature type="compositionally biased region" description="Basic residues" evidence="1">
    <location>
        <begin position="1"/>
        <end position="16"/>
    </location>
</feature>
<proteinExistence type="predicted"/>
<accession>A0A0E0NTQ7</accession>
<protein>
    <submittedName>
        <fullName evidence="2">Uncharacterized protein</fullName>
    </submittedName>
</protein>
<feature type="region of interest" description="Disordered" evidence="1">
    <location>
        <begin position="1"/>
        <end position="26"/>
    </location>
</feature>
<organism evidence="2 3">
    <name type="scientific">Oryza rufipogon</name>
    <name type="common">Brownbeard rice</name>
    <name type="synonym">Asian wild rice</name>
    <dbReference type="NCBI Taxonomy" id="4529"/>
    <lineage>
        <taxon>Eukaryota</taxon>
        <taxon>Viridiplantae</taxon>
        <taxon>Streptophyta</taxon>
        <taxon>Embryophyta</taxon>
        <taxon>Tracheophyta</taxon>
        <taxon>Spermatophyta</taxon>
        <taxon>Magnoliopsida</taxon>
        <taxon>Liliopsida</taxon>
        <taxon>Poales</taxon>
        <taxon>Poaceae</taxon>
        <taxon>BOP clade</taxon>
        <taxon>Oryzoideae</taxon>
        <taxon>Oryzeae</taxon>
        <taxon>Oryzinae</taxon>
        <taxon>Oryza</taxon>
    </lineage>
</organism>
<reference evidence="3" key="1">
    <citation type="submission" date="2013-06" db="EMBL/GenBank/DDBJ databases">
        <authorList>
            <person name="Zhao Q."/>
        </authorList>
    </citation>
    <scope>NUCLEOTIDE SEQUENCE</scope>
    <source>
        <strain evidence="3">cv. W1943</strain>
    </source>
</reference>
<keyword evidence="3" id="KW-1185">Reference proteome</keyword>
<dbReference type="AlphaFoldDB" id="A0A0E0NTQ7"/>
<name>A0A0E0NTQ7_ORYRU</name>
<evidence type="ECO:0000256" key="1">
    <source>
        <dbReference type="SAM" id="MobiDB-lite"/>
    </source>
</evidence>
<dbReference type="Proteomes" id="UP000008022">
    <property type="component" value="Unassembled WGS sequence"/>
</dbReference>
<feature type="compositionally biased region" description="Polar residues" evidence="1">
    <location>
        <begin position="259"/>
        <end position="269"/>
    </location>
</feature>
<evidence type="ECO:0000313" key="2">
    <source>
        <dbReference type="EnsemblPlants" id="ORUFI03G14320.1"/>
    </source>
</evidence>